<dbReference type="Pfam" id="PF00271">
    <property type="entry name" value="Helicase_C"/>
    <property type="match status" value="1"/>
</dbReference>
<dbReference type="SMART" id="SM00490">
    <property type="entry name" value="HELICc"/>
    <property type="match status" value="1"/>
</dbReference>
<dbReference type="GO" id="GO:0016787">
    <property type="term" value="F:hydrolase activity"/>
    <property type="evidence" value="ECO:0007669"/>
    <property type="project" value="UniProtKB-KW"/>
</dbReference>
<evidence type="ECO:0000256" key="6">
    <source>
        <dbReference type="ARBA" id="ARBA00022806"/>
    </source>
</evidence>
<dbReference type="HAMAP" id="MF_00969">
    <property type="entry name" value="TRCF"/>
    <property type="match status" value="1"/>
</dbReference>
<dbReference type="InterPro" id="IPR037235">
    <property type="entry name" value="TRCF-like_C_D7"/>
</dbReference>
<feature type="coiled-coil region" evidence="14">
    <location>
        <begin position="232"/>
        <end position="268"/>
    </location>
</feature>
<dbReference type="AlphaFoldDB" id="A0A1G5RQ49"/>
<keyword evidence="2 13" id="KW-0963">Cytoplasm</keyword>
<keyword evidence="18" id="KW-1185">Reference proteome</keyword>
<dbReference type="Pfam" id="PF00270">
    <property type="entry name" value="DEAD"/>
    <property type="match status" value="1"/>
</dbReference>
<comment type="similarity">
    <text evidence="11 13">In the C-terminal section; belongs to the helicase family. RecG subfamily.</text>
</comment>
<dbReference type="SMART" id="SM01058">
    <property type="entry name" value="CarD_TRCF"/>
    <property type="match status" value="1"/>
</dbReference>
<dbReference type="Proteomes" id="UP000199208">
    <property type="component" value="Unassembled WGS sequence"/>
</dbReference>
<dbReference type="SUPFAM" id="SSF141259">
    <property type="entry name" value="CarD-like"/>
    <property type="match status" value="1"/>
</dbReference>
<dbReference type="InterPro" id="IPR041471">
    <property type="entry name" value="UvrB_inter"/>
</dbReference>
<dbReference type="PROSITE" id="PS51194">
    <property type="entry name" value="HELICASE_CTER"/>
    <property type="match status" value="1"/>
</dbReference>
<dbReference type="PROSITE" id="PS51192">
    <property type="entry name" value="HELICASE_ATP_BIND_1"/>
    <property type="match status" value="1"/>
</dbReference>
<evidence type="ECO:0000256" key="4">
    <source>
        <dbReference type="ARBA" id="ARBA00022763"/>
    </source>
</evidence>
<keyword evidence="4 13" id="KW-0227">DNA damage</keyword>
<comment type="similarity">
    <text evidence="10 13">In the N-terminal section; belongs to the UvrB family.</text>
</comment>
<keyword evidence="9 13" id="KW-0234">DNA repair</keyword>
<dbReference type="EMBL" id="FMWL01000001">
    <property type="protein sequence ID" value="SCZ76137.1"/>
    <property type="molecule type" value="Genomic_DNA"/>
</dbReference>
<dbReference type="SMART" id="SM00487">
    <property type="entry name" value="DEXDc"/>
    <property type="match status" value="1"/>
</dbReference>
<dbReference type="Gene3D" id="2.40.10.170">
    <property type="match status" value="1"/>
</dbReference>
<evidence type="ECO:0000256" key="5">
    <source>
        <dbReference type="ARBA" id="ARBA00022801"/>
    </source>
</evidence>
<protein>
    <recommendedName>
        <fullName evidence="12 13">Transcription-repair-coupling factor</fullName>
        <shortName evidence="13">TRCF</shortName>
        <ecNumber evidence="13">3.6.4.-</ecNumber>
    </recommendedName>
</protein>
<evidence type="ECO:0000256" key="2">
    <source>
        <dbReference type="ARBA" id="ARBA00022490"/>
    </source>
</evidence>
<dbReference type="PANTHER" id="PTHR47964:SF1">
    <property type="entry name" value="ATP-DEPENDENT DNA HELICASE HOMOLOG RECG, CHLOROPLASTIC"/>
    <property type="match status" value="1"/>
</dbReference>
<dbReference type="InterPro" id="IPR003711">
    <property type="entry name" value="CarD-like/TRCF_RID"/>
</dbReference>
<evidence type="ECO:0000256" key="3">
    <source>
        <dbReference type="ARBA" id="ARBA00022741"/>
    </source>
</evidence>
<feature type="domain" description="Helicase C-terminal" evidence="16">
    <location>
        <begin position="815"/>
        <end position="969"/>
    </location>
</feature>
<dbReference type="InterPro" id="IPR001650">
    <property type="entry name" value="Helicase_C-like"/>
</dbReference>
<dbReference type="OrthoDB" id="9804325at2"/>
<dbReference type="Pfam" id="PF02559">
    <property type="entry name" value="CarD_TRCF_RID"/>
    <property type="match status" value="1"/>
</dbReference>
<evidence type="ECO:0000256" key="10">
    <source>
        <dbReference type="ARBA" id="ARBA00061104"/>
    </source>
</evidence>
<sequence>MKALIQALANTTEYKTLMDAYDRDVRVISVDGLNSRAAGALVAALRQSLSGRLLVVAPNDSEARELLDQYSGFSEDAVYIPARELALFDSFAHSRSVIDQRVAALCSLLDHQDGNVYIAPVEALSTKIAPPAVFSRGLIPLEVGQTMEISRLIQELGRLGYMREEVVESPAAFSVRGGILDVYPVDRSEPVRIEFFDDEIDSIRSFDPQTQRSIEKLNAVRLRPATEFVLNAEIAEAILKKLDKRLKKKNLDEKYAAHLEEVREAISQGYASDDHDKYYPLAFESDYATIMDYFGREDMILLLDDARVHERYKMTVDGYLENYKNYLESGRTLPELSDRIPGLAQFFDHMRHARIVTVDALIKRTPDFVAGERVKFETMESAPYYGKMELLIADLERWLGHGQSVMLALSSESRRDNVAKELQNAGLAVGVYRTGAVELHPGHASVTIGNVSAGFQLMSARVTLLTDREIFGAPQKRRATKSRSKGQMIKSFNELTVGSLVVHESHGIGRYIGVDQLTVDGLKRDYIKIGYSGEDYLYVPVENMDTLQNYVGAEAENVKLSRLGTAEWSRAKAKVRKAIEDMTEELVALYAARKKAVGHAFSEDNDWQKNFEDMFPYEETPDQLRCIQEIKRDMESARPMERLLCGDVGYGKTEVAIRAVFKAVMDGKQVAFLVPTTILAQQHFNTMQSRFSKYPVKVEMLSRFRSKKQQDKIIEDLRVGLLDVVVGTHRILSKDVVYKDLGLLIIDEEQRFGVRHKESIKKLKSQIDVLTLTATPIPRTLHMSLSGIRDMSLIEDPPEDRYPIQTYVVEYDAALIREWILREIDRGGQVFFVHNRVQDIERVTAKLAEMMPEVRFNYAHGQMPEHKLENLMTAFMSHDFDVLVSTTIIETGLDMSNVNTILINDADKMGLSQLYQLRGRVGRSNRIAYAYLMYQKDKVLTEVAEKRLKAIKEFTELGAGFKIAMKDLEIRGAGNLLGSDQHGHMSQVGYEMYSKLLEEHVRKIKGEAVEEQFETTIEFSINAFIPEDFVPNSDHKLELYKKIAGIRDQKDRYNIEEEIEDRFGTLPKPVYNLLTIAHIKAMAQRLGIRLIREGEDHVIVSFQHNERMGIQVVAEATAAYGRRIAFNMSAKPYFKYKFSQPKLVKEEKAKELETLLLKIIAMNTL</sequence>
<dbReference type="Gene3D" id="3.40.50.11180">
    <property type="match status" value="1"/>
</dbReference>
<evidence type="ECO:0000256" key="1">
    <source>
        <dbReference type="ARBA" id="ARBA00004496"/>
    </source>
</evidence>
<dbReference type="CDD" id="cd17991">
    <property type="entry name" value="DEXHc_TRCF"/>
    <property type="match status" value="1"/>
</dbReference>
<dbReference type="GO" id="GO:0003678">
    <property type="term" value="F:DNA helicase activity"/>
    <property type="evidence" value="ECO:0007669"/>
    <property type="project" value="TreeGrafter"/>
</dbReference>
<keyword evidence="14" id="KW-0175">Coiled coil</keyword>
<evidence type="ECO:0000256" key="13">
    <source>
        <dbReference type="HAMAP-Rule" id="MF_00969"/>
    </source>
</evidence>
<evidence type="ECO:0000256" key="12">
    <source>
        <dbReference type="ARBA" id="ARBA00070128"/>
    </source>
</evidence>
<dbReference type="Gene3D" id="3.30.2060.10">
    <property type="entry name" value="Penicillin-binding protein 1b domain"/>
    <property type="match status" value="1"/>
</dbReference>
<dbReference type="InterPro" id="IPR011545">
    <property type="entry name" value="DEAD/DEAH_box_helicase_dom"/>
</dbReference>
<proteinExistence type="inferred from homology"/>
<accession>A0A1G5RQ49</accession>
<dbReference type="InterPro" id="IPR047112">
    <property type="entry name" value="RecG/Mfd"/>
</dbReference>
<dbReference type="InterPro" id="IPR014001">
    <property type="entry name" value="Helicase_ATP-bd"/>
</dbReference>
<dbReference type="Gene3D" id="3.90.1150.50">
    <property type="entry name" value="Transcription-repair-coupling factor, D7 domain"/>
    <property type="match status" value="1"/>
</dbReference>
<dbReference type="STRING" id="1120920.SAMN03080599_00087"/>
<dbReference type="PANTHER" id="PTHR47964">
    <property type="entry name" value="ATP-DEPENDENT DNA HELICASE HOMOLOG RECG, CHLOROPLASTIC"/>
    <property type="match status" value="1"/>
</dbReference>
<dbReference type="GO" id="GO:0005737">
    <property type="term" value="C:cytoplasm"/>
    <property type="evidence" value="ECO:0007669"/>
    <property type="project" value="UniProtKB-SubCell"/>
</dbReference>
<dbReference type="RefSeq" id="WP_092588914.1">
    <property type="nucleotide sequence ID" value="NZ_FMWL01000001.1"/>
</dbReference>
<gene>
    <name evidence="13" type="primary">mfd</name>
    <name evidence="17" type="ORF">SAMN03080599_00087</name>
</gene>
<dbReference type="Gene3D" id="3.40.50.300">
    <property type="entry name" value="P-loop containing nucleotide triphosphate hydrolases"/>
    <property type="match status" value="2"/>
</dbReference>
<dbReference type="SUPFAM" id="SSF52540">
    <property type="entry name" value="P-loop containing nucleoside triphosphate hydrolases"/>
    <property type="match status" value="4"/>
</dbReference>
<feature type="domain" description="Helicase ATP-binding" evidence="15">
    <location>
        <begin position="633"/>
        <end position="794"/>
    </location>
</feature>
<evidence type="ECO:0000256" key="14">
    <source>
        <dbReference type="SAM" id="Coils"/>
    </source>
</evidence>
<keyword evidence="3 13" id="KW-0547">Nucleotide-binding</keyword>
<evidence type="ECO:0000259" key="16">
    <source>
        <dbReference type="PROSITE" id="PS51194"/>
    </source>
</evidence>
<dbReference type="SMART" id="SM00982">
    <property type="entry name" value="TRCF"/>
    <property type="match status" value="1"/>
</dbReference>
<dbReference type="InterPro" id="IPR005118">
    <property type="entry name" value="TRCF_C"/>
</dbReference>
<dbReference type="SUPFAM" id="SSF143517">
    <property type="entry name" value="TRCF domain-like"/>
    <property type="match status" value="1"/>
</dbReference>
<dbReference type="GO" id="GO:0005524">
    <property type="term" value="F:ATP binding"/>
    <property type="evidence" value="ECO:0007669"/>
    <property type="project" value="UniProtKB-UniRule"/>
</dbReference>
<keyword evidence="7 13" id="KW-0067">ATP-binding</keyword>
<keyword evidence="5 13" id="KW-0378">Hydrolase</keyword>
<comment type="function">
    <text evidence="13">Couples transcription and DNA repair by recognizing RNA polymerase (RNAP) stalled at DNA lesions. Mediates ATP-dependent release of RNAP and its truncated transcript from the DNA, and recruitment of nucleotide excision repair machinery to the damaged site.</text>
</comment>
<dbReference type="InterPro" id="IPR036101">
    <property type="entry name" value="CarD-like/TRCF_RID_sf"/>
</dbReference>
<evidence type="ECO:0000256" key="9">
    <source>
        <dbReference type="ARBA" id="ARBA00023204"/>
    </source>
</evidence>
<evidence type="ECO:0000256" key="7">
    <source>
        <dbReference type="ARBA" id="ARBA00022840"/>
    </source>
</evidence>
<organism evidence="17 18">
    <name type="scientific">Acidaminobacter hydrogenoformans DSM 2784</name>
    <dbReference type="NCBI Taxonomy" id="1120920"/>
    <lineage>
        <taxon>Bacteria</taxon>
        <taxon>Bacillati</taxon>
        <taxon>Bacillota</taxon>
        <taxon>Clostridia</taxon>
        <taxon>Peptostreptococcales</taxon>
        <taxon>Acidaminobacteraceae</taxon>
        <taxon>Acidaminobacter</taxon>
    </lineage>
</organism>
<comment type="subcellular location">
    <subcellularLocation>
        <location evidence="1 13">Cytoplasm</location>
    </subcellularLocation>
</comment>
<dbReference type="InterPro" id="IPR027417">
    <property type="entry name" value="P-loop_NTPase"/>
</dbReference>
<evidence type="ECO:0000256" key="8">
    <source>
        <dbReference type="ARBA" id="ARBA00023125"/>
    </source>
</evidence>
<dbReference type="Pfam" id="PF17757">
    <property type="entry name" value="UvrB_inter"/>
    <property type="match status" value="1"/>
</dbReference>
<name>A0A1G5RQ49_9FIRM</name>
<evidence type="ECO:0000313" key="18">
    <source>
        <dbReference type="Proteomes" id="UP000199208"/>
    </source>
</evidence>
<evidence type="ECO:0000259" key="15">
    <source>
        <dbReference type="PROSITE" id="PS51192"/>
    </source>
</evidence>
<dbReference type="InterPro" id="IPR004576">
    <property type="entry name" value="Mfd"/>
</dbReference>
<dbReference type="GO" id="GO:0000716">
    <property type="term" value="P:transcription-coupled nucleotide-excision repair, DNA damage recognition"/>
    <property type="evidence" value="ECO:0007669"/>
    <property type="project" value="UniProtKB-UniRule"/>
</dbReference>
<dbReference type="GO" id="GO:0006355">
    <property type="term" value="P:regulation of DNA-templated transcription"/>
    <property type="evidence" value="ECO:0007669"/>
    <property type="project" value="UniProtKB-UniRule"/>
</dbReference>
<dbReference type="EC" id="3.6.4.-" evidence="13"/>
<dbReference type="FunFam" id="3.40.50.300:FF:000546">
    <property type="entry name" value="Transcription-repair-coupling factor"/>
    <property type="match status" value="1"/>
</dbReference>
<keyword evidence="8 13" id="KW-0238">DNA-binding</keyword>
<evidence type="ECO:0000256" key="11">
    <source>
        <dbReference type="ARBA" id="ARBA00061399"/>
    </source>
</evidence>
<evidence type="ECO:0000313" key="17">
    <source>
        <dbReference type="EMBL" id="SCZ76137.1"/>
    </source>
</evidence>
<dbReference type="NCBIfam" id="TIGR00580">
    <property type="entry name" value="mfd"/>
    <property type="match status" value="1"/>
</dbReference>
<dbReference type="Pfam" id="PF03461">
    <property type="entry name" value="TRCF"/>
    <property type="match status" value="1"/>
</dbReference>
<keyword evidence="6" id="KW-0347">Helicase</keyword>
<dbReference type="GO" id="GO:0003684">
    <property type="term" value="F:damaged DNA binding"/>
    <property type="evidence" value="ECO:0007669"/>
    <property type="project" value="InterPro"/>
</dbReference>
<reference evidence="17 18" key="1">
    <citation type="submission" date="2016-10" db="EMBL/GenBank/DDBJ databases">
        <authorList>
            <person name="de Groot N.N."/>
        </authorList>
    </citation>
    <scope>NUCLEOTIDE SEQUENCE [LARGE SCALE GENOMIC DNA]</scope>
    <source>
        <strain evidence="17 18">DSM 2784</strain>
    </source>
</reference>